<dbReference type="EnsemblMetazoa" id="Aqu2.1.40270_001">
    <property type="protein sequence ID" value="Aqu2.1.40270_001"/>
    <property type="gene ID" value="Aqu2.1.40270"/>
</dbReference>
<reference evidence="1" key="1">
    <citation type="submission" date="2017-05" db="UniProtKB">
        <authorList>
            <consortium name="EnsemblMetazoa"/>
        </authorList>
    </citation>
    <scope>IDENTIFICATION</scope>
</reference>
<organism evidence="1">
    <name type="scientific">Amphimedon queenslandica</name>
    <name type="common">Sponge</name>
    <dbReference type="NCBI Taxonomy" id="400682"/>
    <lineage>
        <taxon>Eukaryota</taxon>
        <taxon>Metazoa</taxon>
        <taxon>Porifera</taxon>
        <taxon>Demospongiae</taxon>
        <taxon>Heteroscleromorpha</taxon>
        <taxon>Haplosclerida</taxon>
        <taxon>Niphatidae</taxon>
        <taxon>Amphimedon</taxon>
    </lineage>
</organism>
<dbReference type="InParanoid" id="A0A1X7VKD9"/>
<dbReference type="AlphaFoldDB" id="A0A1X7VKD9"/>
<evidence type="ECO:0000313" key="1">
    <source>
        <dbReference type="EnsemblMetazoa" id="Aqu2.1.40270_001"/>
    </source>
</evidence>
<sequence>MLAAFRQQHNDDEEVKLICDMDENESDVDDQDEDAVDISRLQDELDNFQEREQSHRVAFVFFRRTSCFCHTLQLVNEFNKLKPRKALLKSPQTGFQSQQITQSNCNAYCKGRKKINCRLLNSLEFHLPSA</sequence>
<accession>A0A1X7VKD9</accession>
<protein>
    <submittedName>
        <fullName evidence="1">Uncharacterized protein</fullName>
    </submittedName>
</protein>
<name>A0A1X7VKD9_AMPQE</name>
<proteinExistence type="predicted"/>